<dbReference type="PANTHER" id="PTHR23519">
    <property type="entry name" value="AUTOPHAGY-RELATED PROTEIN 22"/>
    <property type="match status" value="1"/>
</dbReference>
<dbReference type="CDD" id="cd06174">
    <property type="entry name" value="MFS"/>
    <property type="match status" value="1"/>
</dbReference>
<dbReference type="RefSeq" id="XP_002181202.1">
    <property type="nucleotide sequence ID" value="XM_002181166.1"/>
</dbReference>
<dbReference type="GO" id="GO:0022857">
    <property type="term" value="F:transmembrane transporter activity"/>
    <property type="evidence" value="ECO:0007669"/>
    <property type="project" value="InterPro"/>
</dbReference>
<gene>
    <name evidence="6" type="ORF">PHATRDRAFT_37215</name>
</gene>
<reference evidence="7" key="2">
    <citation type="submission" date="2008-08" db="EMBL/GenBank/DDBJ databases">
        <authorList>
            <consortium name="Diatom Consortium"/>
            <person name="Grigoriev I."/>
            <person name="Grimwood J."/>
            <person name="Kuo A."/>
            <person name="Otillar R.P."/>
            <person name="Salamov A."/>
            <person name="Detter J.C."/>
            <person name="Lindquist E."/>
            <person name="Shapiro H."/>
            <person name="Lucas S."/>
            <person name="Glavina del Rio T."/>
            <person name="Pitluck S."/>
            <person name="Rokhsar D."/>
            <person name="Bowler C."/>
        </authorList>
    </citation>
    <scope>GENOME REANNOTATION</scope>
    <source>
        <strain evidence="7">CCAP 1055/1</strain>
    </source>
</reference>
<feature type="transmembrane region" description="Helical" evidence="5">
    <location>
        <begin position="385"/>
        <end position="406"/>
    </location>
</feature>
<organism evidence="6 7">
    <name type="scientific">Phaeodactylum tricornutum (strain CCAP 1055/1)</name>
    <dbReference type="NCBI Taxonomy" id="556484"/>
    <lineage>
        <taxon>Eukaryota</taxon>
        <taxon>Sar</taxon>
        <taxon>Stramenopiles</taxon>
        <taxon>Ochrophyta</taxon>
        <taxon>Bacillariophyta</taxon>
        <taxon>Bacillariophyceae</taxon>
        <taxon>Bacillariophycidae</taxon>
        <taxon>Naviculales</taxon>
        <taxon>Phaeodactylaceae</taxon>
        <taxon>Phaeodactylum</taxon>
    </lineage>
</organism>
<sequence length="486" mass="53058">MMFGNDQHAYNDGHDDSQHHHAAVPLVVLRQVPPVLRYESGPIEATGLAVNAYARGTVLMSSLFLGPALLKLASEAADCHDGEDCSGVKIYGFRPSSILTNIAIASGLLGPILMPIFGAFVDHTRYRKEVGAYSAAGLTIVKGIEIFVGPKTWFYIALLQVLSSVFYNIHVTATYAYTSELTRNANQQADYNAFYMTVVYVSTLLFMAEVILVSRFLGTDDVGTARVSQTITALTSAPIFYLAWSSLFREKPALNEVPPGMNLLTCGIQKVCKTASQISSDFEDLKWLLLSIVFAESGMSALITISTTYMTQVLNMSSSEIGVVFFTVIIMGVPGSKFGAWIGRKFRSPLVSAKLGNLFFILFTTAASIYLRSPNDKKTVAIFGALWGLGIGWLSPTHTTAFISIMPTGSEAELMGNYLVACQILSWLPPLVFTLLNENGIPMAFGLASLDLYFLLGLICLIPIRDYAMVEDMHDVSVPQFENEVM</sequence>
<keyword evidence="3 5" id="KW-1133">Transmembrane helix</keyword>
<dbReference type="eggNOG" id="ENOG502SIVZ">
    <property type="taxonomic scope" value="Eukaryota"/>
</dbReference>
<evidence type="ECO:0000256" key="1">
    <source>
        <dbReference type="ARBA" id="ARBA00004127"/>
    </source>
</evidence>
<dbReference type="OrthoDB" id="42657at2759"/>
<feature type="transmembrane region" description="Helical" evidence="5">
    <location>
        <begin position="355"/>
        <end position="373"/>
    </location>
</feature>
<feature type="transmembrane region" description="Helical" evidence="5">
    <location>
        <begin position="287"/>
        <end position="309"/>
    </location>
</feature>
<comment type="subcellular location">
    <subcellularLocation>
        <location evidence="1">Endomembrane system</location>
        <topology evidence="1">Multi-pass membrane protein</topology>
    </subcellularLocation>
</comment>
<feature type="transmembrane region" description="Helical" evidence="5">
    <location>
        <begin position="98"/>
        <end position="118"/>
    </location>
</feature>
<dbReference type="PaxDb" id="2850-Phatr37215"/>
<dbReference type="AlphaFoldDB" id="B7G2G2"/>
<dbReference type="InParanoid" id="B7G2G2"/>
<feature type="transmembrane region" description="Helical" evidence="5">
    <location>
        <begin position="321"/>
        <end position="343"/>
    </location>
</feature>
<accession>B7G2G2</accession>
<evidence type="ECO:0000256" key="4">
    <source>
        <dbReference type="ARBA" id="ARBA00023136"/>
    </source>
</evidence>
<feature type="transmembrane region" description="Helical" evidence="5">
    <location>
        <begin position="418"/>
        <end position="437"/>
    </location>
</feature>
<dbReference type="Pfam" id="PF07690">
    <property type="entry name" value="MFS_1"/>
    <property type="match status" value="1"/>
</dbReference>
<keyword evidence="7" id="KW-1185">Reference proteome</keyword>
<dbReference type="GeneID" id="7202014"/>
<keyword evidence="2 5" id="KW-0812">Transmembrane</keyword>
<proteinExistence type="predicted"/>
<dbReference type="InterPro" id="IPR050495">
    <property type="entry name" value="ATG22/LtaA_families"/>
</dbReference>
<evidence type="ECO:0000313" key="7">
    <source>
        <dbReference type="Proteomes" id="UP000000759"/>
    </source>
</evidence>
<feature type="transmembrane region" description="Helical" evidence="5">
    <location>
        <begin position="154"/>
        <end position="177"/>
    </location>
</feature>
<dbReference type="InterPro" id="IPR036259">
    <property type="entry name" value="MFS_trans_sf"/>
</dbReference>
<protein>
    <submittedName>
        <fullName evidence="6">Uncharacterized protein</fullName>
    </submittedName>
</protein>
<evidence type="ECO:0000256" key="5">
    <source>
        <dbReference type="SAM" id="Phobius"/>
    </source>
</evidence>
<reference evidence="6 7" key="1">
    <citation type="journal article" date="2008" name="Nature">
        <title>The Phaeodactylum genome reveals the evolutionary history of diatom genomes.</title>
        <authorList>
            <person name="Bowler C."/>
            <person name="Allen A.E."/>
            <person name="Badger J.H."/>
            <person name="Grimwood J."/>
            <person name="Jabbari K."/>
            <person name="Kuo A."/>
            <person name="Maheswari U."/>
            <person name="Martens C."/>
            <person name="Maumus F."/>
            <person name="Otillar R.P."/>
            <person name="Rayko E."/>
            <person name="Salamov A."/>
            <person name="Vandepoele K."/>
            <person name="Beszteri B."/>
            <person name="Gruber A."/>
            <person name="Heijde M."/>
            <person name="Katinka M."/>
            <person name="Mock T."/>
            <person name="Valentin K."/>
            <person name="Verret F."/>
            <person name="Berges J.A."/>
            <person name="Brownlee C."/>
            <person name="Cadoret J.P."/>
            <person name="Chiovitti A."/>
            <person name="Choi C.J."/>
            <person name="Coesel S."/>
            <person name="De Martino A."/>
            <person name="Detter J.C."/>
            <person name="Durkin C."/>
            <person name="Falciatore A."/>
            <person name="Fournet J."/>
            <person name="Haruta M."/>
            <person name="Huysman M.J."/>
            <person name="Jenkins B.D."/>
            <person name="Jiroutova K."/>
            <person name="Jorgensen R.E."/>
            <person name="Joubert Y."/>
            <person name="Kaplan A."/>
            <person name="Kroger N."/>
            <person name="Kroth P.G."/>
            <person name="La Roche J."/>
            <person name="Lindquist E."/>
            <person name="Lommer M."/>
            <person name="Martin-Jezequel V."/>
            <person name="Lopez P.J."/>
            <person name="Lucas S."/>
            <person name="Mangogna M."/>
            <person name="McGinnis K."/>
            <person name="Medlin L.K."/>
            <person name="Montsant A."/>
            <person name="Oudot-Le Secq M.P."/>
            <person name="Napoli C."/>
            <person name="Obornik M."/>
            <person name="Parker M.S."/>
            <person name="Petit J.L."/>
            <person name="Porcel B.M."/>
            <person name="Poulsen N."/>
            <person name="Robison M."/>
            <person name="Rychlewski L."/>
            <person name="Rynearson T.A."/>
            <person name="Schmutz J."/>
            <person name="Shapiro H."/>
            <person name="Siaut M."/>
            <person name="Stanley M."/>
            <person name="Sussman M.R."/>
            <person name="Taylor A.R."/>
            <person name="Vardi A."/>
            <person name="von Dassow P."/>
            <person name="Vyverman W."/>
            <person name="Willis A."/>
            <person name="Wyrwicz L.S."/>
            <person name="Rokhsar D.S."/>
            <person name="Weissenbach J."/>
            <person name="Armbrust E.V."/>
            <person name="Green B.R."/>
            <person name="Van de Peer Y."/>
            <person name="Grigoriev I.V."/>
        </authorList>
    </citation>
    <scope>NUCLEOTIDE SEQUENCE [LARGE SCALE GENOMIC DNA]</scope>
    <source>
        <strain evidence="6 7">CCAP 1055/1</strain>
    </source>
</reference>
<evidence type="ECO:0000256" key="2">
    <source>
        <dbReference type="ARBA" id="ARBA00022692"/>
    </source>
</evidence>
<dbReference type="EMBL" id="CM000614">
    <property type="protein sequence ID" value="EEC47125.1"/>
    <property type="molecule type" value="Genomic_DNA"/>
</dbReference>
<dbReference type="GO" id="GO:0012505">
    <property type="term" value="C:endomembrane system"/>
    <property type="evidence" value="ECO:0007669"/>
    <property type="project" value="UniProtKB-SubCell"/>
</dbReference>
<keyword evidence="4 5" id="KW-0472">Membrane</keyword>
<feature type="transmembrane region" description="Helical" evidence="5">
    <location>
        <begin position="198"/>
        <end position="217"/>
    </location>
</feature>
<evidence type="ECO:0000256" key="3">
    <source>
        <dbReference type="ARBA" id="ARBA00022989"/>
    </source>
</evidence>
<dbReference type="PANTHER" id="PTHR23519:SF1">
    <property type="entry name" value="AUTOPHAGY-RELATED PROTEIN 22"/>
    <property type="match status" value="1"/>
</dbReference>
<name>B7G2G2_PHATC</name>
<dbReference type="KEGG" id="pti:PHATRDRAFT_37215"/>
<dbReference type="InterPro" id="IPR011701">
    <property type="entry name" value="MFS"/>
</dbReference>
<feature type="transmembrane region" description="Helical" evidence="5">
    <location>
        <begin position="443"/>
        <end position="464"/>
    </location>
</feature>
<dbReference type="OMA" id="ISTTYMT"/>
<dbReference type="Proteomes" id="UP000000759">
    <property type="component" value="Chromosome 12"/>
</dbReference>
<dbReference type="HOGENOM" id="CLU_561993_0_0_1"/>
<dbReference type="SUPFAM" id="SSF103473">
    <property type="entry name" value="MFS general substrate transporter"/>
    <property type="match status" value="1"/>
</dbReference>
<dbReference type="Gene3D" id="1.20.1250.20">
    <property type="entry name" value="MFS general substrate transporter like domains"/>
    <property type="match status" value="1"/>
</dbReference>
<feature type="transmembrane region" description="Helical" evidence="5">
    <location>
        <begin position="223"/>
        <end position="244"/>
    </location>
</feature>
<evidence type="ECO:0000313" key="6">
    <source>
        <dbReference type="EMBL" id="EEC47125.1"/>
    </source>
</evidence>